<organism evidence="2 3">
    <name type="scientific">Toxoplasma gondii p89</name>
    <dbReference type="NCBI Taxonomy" id="943119"/>
    <lineage>
        <taxon>Eukaryota</taxon>
        <taxon>Sar</taxon>
        <taxon>Alveolata</taxon>
        <taxon>Apicomplexa</taxon>
        <taxon>Conoidasida</taxon>
        <taxon>Coccidia</taxon>
        <taxon>Eucoccidiorida</taxon>
        <taxon>Eimeriorina</taxon>
        <taxon>Sarcocystidae</taxon>
        <taxon>Toxoplasma</taxon>
    </lineage>
</organism>
<evidence type="ECO:0000256" key="1">
    <source>
        <dbReference type="SAM" id="MobiDB-lite"/>
    </source>
</evidence>
<name>A0A086JGE6_TOXGO</name>
<dbReference type="AlphaFoldDB" id="A0A086JGE6"/>
<feature type="compositionally biased region" description="Polar residues" evidence="1">
    <location>
        <begin position="187"/>
        <end position="206"/>
    </location>
</feature>
<evidence type="ECO:0000313" key="3">
    <source>
        <dbReference type="Proteomes" id="UP000028828"/>
    </source>
</evidence>
<gene>
    <name evidence="2" type="ORF">TGP89_212270</name>
</gene>
<dbReference type="VEuPathDB" id="ToxoDB:TGP89_212270"/>
<dbReference type="EMBL" id="AEYI02001980">
    <property type="protein sequence ID" value="KFG31214.1"/>
    <property type="molecule type" value="Genomic_DNA"/>
</dbReference>
<accession>A0A086JGE6</accession>
<dbReference type="OrthoDB" id="329081at2759"/>
<reference evidence="2 3" key="1">
    <citation type="submission" date="2014-03" db="EMBL/GenBank/DDBJ databases">
        <authorList>
            <person name="Sibley D."/>
            <person name="Venepally P."/>
            <person name="Karamycheva S."/>
            <person name="Hadjithomas M."/>
            <person name="Khan A."/>
            <person name="Brunk B."/>
            <person name="Roos D."/>
            <person name="Caler E."/>
            <person name="Lorenzi H."/>
        </authorList>
    </citation>
    <scope>NUCLEOTIDE SEQUENCE [LARGE SCALE GENOMIC DNA]</scope>
    <source>
        <strain evidence="3">p89</strain>
    </source>
</reference>
<evidence type="ECO:0000313" key="2">
    <source>
        <dbReference type="EMBL" id="KFG31214.1"/>
    </source>
</evidence>
<comment type="caution">
    <text evidence="2">The sequence shown here is derived from an EMBL/GenBank/DDBJ whole genome shotgun (WGS) entry which is preliminary data.</text>
</comment>
<feature type="region of interest" description="Disordered" evidence="1">
    <location>
        <begin position="78"/>
        <end position="101"/>
    </location>
</feature>
<protein>
    <submittedName>
        <fullName evidence="2">Uncharacterized protein</fullName>
    </submittedName>
</protein>
<sequence length="370" mass="40890">MFRCEAHFAAEVPGFLKPGCKRTQANISTTYAASPWRPWLVMGAVVVIFVSTQDLYTIAFGSSVDRDWDDFHGIAARPRTQAIPADPGDAPRGQSSSLNEKSGPLEIMVHDGMSPGARLMIEGLRKLADAQQKLAAFLREAAKRCREGEEHMCGTPEEPISRRSGIVLPEPPVIRQFILPDDPEIGRSSNTASSDPVKTQESTADVTTIRRPKRQRWKPPVIKTNHPLQPRWGTDRLKGGFETAPPEEAFVEIRTGGFFDMLNNLFLGGAGSADPANFEGGNQGSYFDFMYPLQTDYPWACTCDPNIFERWENKEVSNVPCRNQVDMSAQGVTAYCNPLVHKMNGSFRPGSGASVFSFMAVSLSFMFSFI</sequence>
<proteinExistence type="predicted"/>
<feature type="region of interest" description="Disordered" evidence="1">
    <location>
        <begin position="181"/>
        <end position="215"/>
    </location>
</feature>
<dbReference type="Proteomes" id="UP000028828">
    <property type="component" value="Unassembled WGS sequence"/>
</dbReference>